<evidence type="ECO:0000313" key="1">
    <source>
        <dbReference type="EMBL" id="ELY85865.1"/>
    </source>
</evidence>
<proteinExistence type="predicted"/>
<organism evidence="1 2">
    <name type="scientific">Natrinema altunense (strain JCM 12890 / CGMCC 1.3731 / AJ2)</name>
    <dbReference type="NCBI Taxonomy" id="1227494"/>
    <lineage>
        <taxon>Archaea</taxon>
        <taxon>Methanobacteriati</taxon>
        <taxon>Methanobacteriota</taxon>
        <taxon>Stenosarchaea group</taxon>
        <taxon>Halobacteria</taxon>
        <taxon>Halobacteriales</taxon>
        <taxon>Natrialbaceae</taxon>
        <taxon>Natrinema</taxon>
    </lineage>
</organism>
<evidence type="ECO:0000313" key="2">
    <source>
        <dbReference type="Proteomes" id="UP000011511"/>
    </source>
</evidence>
<dbReference type="PATRIC" id="fig|1227494.3.peg.2350"/>
<keyword evidence="2" id="KW-1185">Reference proteome</keyword>
<comment type="caution">
    <text evidence="1">The sequence shown here is derived from an EMBL/GenBank/DDBJ whole genome shotgun (WGS) entry which is preliminary data.</text>
</comment>
<dbReference type="EMBL" id="AOIK01000029">
    <property type="protein sequence ID" value="ELY85865.1"/>
    <property type="molecule type" value="Genomic_DNA"/>
</dbReference>
<dbReference type="AlphaFoldDB" id="L9ZH88"/>
<gene>
    <name evidence="1" type="ORF">C485_11708</name>
</gene>
<protein>
    <submittedName>
        <fullName evidence="1">Uncharacterized protein</fullName>
    </submittedName>
</protein>
<name>L9ZH88_NATA2</name>
<dbReference type="Proteomes" id="UP000011511">
    <property type="component" value="Unassembled WGS sequence"/>
</dbReference>
<reference evidence="1 2" key="1">
    <citation type="journal article" date="2014" name="PLoS Genet.">
        <title>Phylogenetically driven sequencing of extremely halophilic archaea reveals strategies for static and dynamic osmo-response.</title>
        <authorList>
            <person name="Becker E.A."/>
            <person name="Seitzer P.M."/>
            <person name="Tritt A."/>
            <person name="Larsen D."/>
            <person name="Krusor M."/>
            <person name="Yao A.I."/>
            <person name="Wu D."/>
            <person name="Madern D."/>
            <person name="Eisen J.A."/>
            <person name="Darling A.E."/>
            <person name="Facciotti M.T."/>
        </authorList>
    </citation>
    <scope>NUCLEOTIDE SEQUENCE [LARGE SCALE GENOMIC DNA]</scope>
    <source>
        <strain evidence="1 2">JCM 12890</strain>
    </source>
</reference>
<sequence length="49" mass="5623">MSRRRTVDCTENTSEIRTPSRVVWTLDSDSTADLMRKPTVEVDRTLLAL</sequence>
<accession>L9ZH88</accession>